<sequence length="126" mass="13909">MRSTIQRISPAASTAGGERHAGNVRVLAGQDEDDLLNRYWDSQQELDESLDQAARAAGETAQLRQSNREILARLRMLERSVHGQLRTGTQPREPAPGTSGSIARRARREGRPMHAPAQETEPTLES</sequence>
<comment type="caution">
    <text evidence="4">The sequence shown here is derived from an EMBL/GenBank/DDBJ whole genome shotgun (WGS) entry which is preliminary data.</text>
</comment>
<organism evidence="4 6">
    <name type="scientific">Phytophthora cactorum</name>
    <dbReference type="NCBI Taxonomy" id="29920"/>
    <lineage>
        <taxon>Eukaryota</taxon>
        <taxon>Sar</taxon>
        <taxon>Stramenopiles</taxon>
        <taxon>Oomycota</taxon>
        <taxon>Peronosporomycetes</taxon>
        <taxon>Peronosporales</taxon>
        <taxon>Peronosporaceae</taxon>
        <taxon>Phytophthora</taxon>
    </lineage>
</organism>
<accession>A0A8T1FQR9</accession>
<dbReference type="Proteomes" id="UP000735874">
    <property type="component" value="Unassembled WGS sequence"/>
</dbReference>
<dbReference type="EMBL" id="RCMI01000381">
    <property type="protein sequence ID" value="KAG2913923.1"/>
    <property type="molecule type" value="Genomic_DNA"/>
</dbReference>
<feature type="region of interest" description="Disordered" evidence="1">
    <location>
        <begin position="81"/>
        <end position="126"/>
    </location>
</feature>
<gene>
    <name evidence="2" type="ORF">PC113_g10259</name>
    <name evidence="3" type="ORF">PC115_g11829</name>
    <name evidence="4" type="ORF">PC118_g11017</name>
    <name evidence="5" type="ORF">PC129_g8192</name>
</gene>
<evidence type="ECO:0000313" key="4">
    <source>
        <dbReference type="EMBL" id="KAG2980727.1"/>
    </source>
</evidence>
<proteinExistence type="predicted"/>
<dbReference type="EMBL" id="RCMV01000235">
    <property type="protein sequence ID" value="KAG3221050.1"/>
    <property type="molecule type" value="Genomic_DNA"/>
</dbReference>
<dbReference type="AlphaFoldDB" id="A0A8T1FQR9"/>
<dbReference type="Proteomes" id="UP000774804">
    <property type="component" value="Unassembled WGS sequence"/>
</dbReference>
<feature type="region of interest" description="Disordered" evidence="1">
    <location>
        <begin position="1"/>
        <end position="23"/>
    </location>
</feature>
<reference evidence="4" key="1">
    <citation type="submission" date="2018-10" db="EMBL/GenBank/DDBJ databases">
        <title>Effector identification in a new, highly contiguous assembly of the strawberry crown rot pathogen Phytophthora cactorum.</title>
        <authorList>
            <person name="Armitage A.D."/>
            <person name="Nellist C.F."/>
            <person name="Bates H."/>
            <person name="Vickerstaff R.J."/>
            <person name="Harrison R.J."/>
        </authorList>
    </citation>
    <scope>NUCLEOTIDE SEQUENCE</scope>
    <source>
        <strain evidence="2">15-7</strain>
        <strain evidence="3">4032</strain>
        <strain evidence="4">P415</strain>
        <strain evidence="5">P421</strain>
    </source>
</reference>
<name>A0A8T1FQR9_9STRA</name>
<protein>
    <submittedName>
        <fullName evidence="4">Uncharacterized protein</fullName>
    </submittedName>
</protein>
<evidence type="ECO:0000313" key="6">
    <source>
        <dbReference type="Proteomes" id="UP000697107"/>
    </source>
</evidence>
<dbReference type="EMBL" id="RCMG01000271">
    <property type="protein sequence ID" value="KAG2857918.1"/>
    <property type="molecule type" value="Genomic_DNA"/>
</dbReference>
<evidence type="ECO:0000313" key="3">
    <source>
        <dbReference type="EMBL" id="KAG2913923.1"/>
    </source>
</evidence>
<dbReference type="Proteomes" id="UP000760860">
    <property type="component" value="Unassembled WGS sequence"/>
</dbReference>
<dbReference type="Proteomes" id="UP000697107">
    <property type="component" value="Unassembled WGS sequence"/>
</dbReference>
<evidence type="ECO:0000256" key="1">
    <source>
        <dbReference type="SAM" id="MobiDB-lite"/>
    </source>
</evidence>
<dbReference type="VEuPathDB" id="FungiDB:PC110_g22789"/>
<dbReference type="EMBL" id="RCML01000327">
    <property type="protein sequence ID" value="KAG2980727.1"/>
    <property type="molecule type" value="Genomic_DNA"/>
</dbReference>
<evidence type="ECO:0000313" key="2">
    <source>
        <dbReference type="EMBL" id="KAG2857918.1"/>
    </source>
</evidence>
<evidence type="ECO:0000313" key="5">
    <source>
        <dbReference type="EMBL" id="KAG3221050.1"/>
    </source>
</evidence>